<evidence type="ECO:0000313" key="3">
    <source>
        <dbReference type="Proteomes" id="UP000499080"/>
    </source>
</evidence>
<reference evidence="2 3" key="1">
    <citation type="journal article" date="2019" name="Sci. Rep.">
        <title>Orb-weaving spider Araneus ventricosus genome elucidates the spidroin gene catalogue.</title>
        <authorList>
            <person name="Kono N."/>
            <person name="Nakamura H."/>
            <person name="Ohtoshi R."/>
            <person name="Moran D.A.P."/>
            <person name="Shinohara A."/>
            <person name="Yoshida Y."/>
            <person name="Fujiwara M."/>
            <person name="Mori M."/>
            <person name="Tomita M."/>
            <person name="Arakawa K."/>
        </authorList>
    </citation>
    <scope>NUCLEOTIDE SEQUENCE [LARGE SCALE GENOMIC DNA]</scope>
</reference>
<protein>
    <submittedName>
        <fullName evidence="2">Uncharacterized protein</fullName>
    </submittedName>
</protein>
<feature type="compositionally biased region" description="Low complexity" evidence="1">
    <location>
        <begin position="32"/>
        <end position="44"/>
    </location>
</feature>
<organism evidence="2 3">
    <name type="scientific">Araneus ventricosus</name>
    <name type="common">Orbweaver spider</name>
    <name type="synonym">Epeira ventricosa</name>
    <dbReference type="NCBI Taxonomy" id="182803"/>
    <lineage>
        <taxon>Eukaryota</taxon>
        <taxon>Metazoa</taxon>
        <taxon>Ecdysozoa</taxon>
        <taxon>Arthropoda</taxon>
        <taxon>Chelicerata</taxon>
        <taxon>Arachnida</taxon>
        <taxon>Araneae</taxon>
        <taxon>Araneomorphae</taxon>
        <taxon>Entelegynae</taxon>
        <taxon>Araneoidea</taxon>
        <taxon>Araneidae</taxon>
        <taxon>Araneus</taxon>
    </lineage>
</organism>
<feature type="region of interest" description="Disordered" evidence="1">
    <location>
        <begin position="1"/>
        <end position="53"/>
    </location>
</feature>
<evidence type="ECO:0000256" key="1">
    <source>
        <dbReference type="SAM" id="MobiDB-lite"/>
    </source>
</evidence>
<sequence length="103" mass="12030">MDLKIRKRPSSSFKEKGNPRLLKNHNDSWHCPNSKKNPFSPNPSGRATLTKKARAVGERSITFNERGWKFRCDIQALRTAIVFCLKRRLGRSRMDRVQIFCLK</sequence>
<gene>
    <name evidence="2" type="ORF">AVEN_208066_1</name>
</gene>
<dbReference type="Proteomes" id="UP000499080">
    <property type="component" value="Unassembled WGS sequence"/>
</dbReference>
<comment type="caution">
    <text evidence="2">The sequence shown here is derived from an EMBL/GenBank/DDBJ whole genome shotgun (WGS) entry which is preliminary data.</text>
</comment>
<proteinExistence type="predicted"/>
<keyword evidence="3" id="KW-1185">Reference proteome</keyword>
<feature type="compositionally biased region" description="Basic and acidic residues" evidence="1">
    <location>
        <begin position="13"/>
        <end position="28"/>
    </location>
</feature>
<evidence type="ECO:0000313" key="2">
    <source>
        <dbReference type="EMBL" id="GBO46562.1"/>
    </source>
</evidence>
<dbReference type="EMBL" id="BGPR01074345">
    <property type="protein sequence ID" value="GBO46562.1"/>
    <property type="molecule type" value="Genomic_DNA"/>
</dbReference>
<dbReference type="AlphaFoldDB" id="A0A4Y2XE98"/>
<name>A0A4Y2XE98_ARAVE</name>
<accession>A0A4Y2XE98</accession>